<dbReference type="Proteomes" id="UP001316803">
    <property type="component" value="Unassembled WGS sequence"/>
</dbReference>
<comment type="caution">
    <text evidence="2">The sequence shown here is derived from an EMBL/GenBank/DDBJ whole genome shotgun (WGS) entry which is preliminary data.</text>
</comment>
<reference evidence="2 3" key="1">
    <citation type="submission" date="2022-12" db="EMBL/GenBank/DDBJ databases">
        <title>Genomic features and morphological characterization of a novel Knufia sp. strain isolated from spacecraft assembly facility.</title>
        <authorList>
            <person name="Teixeira M."/>
            <person name="Chander A.M."/>
            <person name="Stajich J.E."/>
            <person name="Venkateswaran K."/>
        </authorList>
    </citation>
    <scope>NUCLEOTIDE SEQUENCE [LARGE SCALE GENOMIC DNA]</scope>
    <source>
        <strain evidence="2 3">FJI-L2-BK-P2</strain>
    </source>
</reference>
<feature type="transmembrane region" description="Helical" evidence="1">
    <location>
        <begin position="218"/>
        <end position="240"/>
    </location>
</feature>
<dbReference type="EMBL" id="JAKLMC020000023">
    <property type="protein sequence ID" value="KAK5950953.1"/>
    <property type="molecule type" value="Genomic_DNA"/>
</dbReference>
<evidence type="ECO:0000313" key="3">
    <source>
        <dbReference type="Proteomes" id="UP001316803"/>
    </source>
</evidence>
<keyword evidence="3" id="KW-1185">Reference proteome</keyword>
<organism evidence="2 3">
    <name type="scientific">Knufia fluminis</name>
    <dbReference type="NCBI Taxonomy" id="191047"/>
    <lineage>
        <taxon>Eukaryota</taxon>
        <taxon>Fungi</taxon>
        <taxon>Dikarya</taxon>
        <taxon>Ascomycota</taxon>
        <taxon>Pezizomycotina</taxon>
        <taxon>Eurotiomycetes</taxon>
        <taxon>Chaetothyriomycetidae</taxon>
        <taxon>Chaetothyriales</taxon>
        <taxon>Trichomeriaceae</taxon>
        <taxon>Knufia</taxon>
    </lineage>
</organism>
<feature type="transmembrane region" description="Helical" evidence="1">
    <location>
        <begin position="83"/>
        <end position="107"/>
    </location>
</feature>
<gene>
    <name evidence="2" type="ORF">OHC33_008025</name>
</gene>
<name>A0AAN8ES24_9EURO</name>
<evidence type="ECO:0000256" key="1">
    <source>
        <dbReference type="SAM" id="Phobius"/>
    </source>
</evidence>
<protein>
    <submittedName>
        <fullName evidence="2">Uncharacterized protein</fullName>
    </submittedName>
</protein>
<keyword evidence="1" id="KW-0472">Membrane</keyword>
<dbReference type="AlphaFoldDB" id="A0AAN8ES24"/>
<keyword evidence="1" id="KW-0812">Transmembrane</keyword>
<evidence type="ECO:0000313" key="2">
    <source>
        <dbReference type="EMBL" id="KAK5950953.1"/>
    </source>
</evidence>
<accession>A0AAN8ES24</accession>
<feature type="transmembrane region" description="Helical" evidence="1">
    <location>
        <begin position="186"/>
        <end position="206"/>
    </location>
</feature>
<proteinExistence type="predicted"/>
<keyword evidence="1" id="KW-1133">Transmembrane helix</keyword>
<sequence length="275" mass="30941">MYCSKRIQAALQETETSEDGVKMYTWRAVRRQHLRALRKQTRTIVFFTALIEILRVGVVDMVYAGKHDTKAPGPEEYGIAYNVGFFIAWLYMCLFAVVYMPLFSWWLPKISSDSSSPSSGPSKAEKVATFLQKLNMILLPACVGLSLIQHAYHTISAFVYVDARPVDPTVKNPRSLNTRRNWATRALLFSGVCTSMAIGKAVFMILEQMDLAHVKPLEYMIIVLPIQVNMGVLMGTVVQFKAERRRIKKMAERKAVDAELASATADEKQGLLVQA</sequence>
<feature type="transmembrane region" description="Helical" evidence="1">
    <location>
        <begin position="44"/>
        <end position="63"/>
    </location>
</feature>